<dbReference type="SUPFAM" id="SSF51735">
    <property type="entry name" value="NAD(P)-binding Rossmann-fold domains"/>
    <property type="match status" value="1"/>
</dbReference>
<gene>
    <name evidence="1" type="ORF">AX760_16435</name>
</gene>
<protein>
    <submittedName>
        <fullName evidence="1">Shikimate dehydrogenase</fullName>
    </submittedName>
</protein>
<name>A0A657LT35_9HYPH</name>
<dbReference type="EMBL" id="LSRP01000081">
    <property type="protein sequence ID" value="OJF97672.1"/>
    <property type="molecule type" value="Genomic_DNA"/>
</dbReference>
<dbReference type="OrthoDB" id="8990234at2"/>
<accession>A0A657LT35</accession>
<dbReference type="Gene3D" id="3.40.50.720">
    <property type="entry name" value="NAD(P)-binding Rossmann-like Domain"/>
    <property type="match status" value="1"/>
</dbReference>
<dbReference type="AlphaFoldDB" id="A0A657LT35"/>
<sequence length="321" mass="35331">MTDYAPATQPTLYFIGVTTAKSSIMSVFPAWADYLGLKNTVIRGIDFPLHAAPDAYREAVAFIRDDPMSLGALVTTHKIDLFNACRDMFDEIDPHARLMEETSCISKRDGNLVCHAKDPISSGLALDAFLPDGYFERTGAELFSIGAGGSTIALTWHMMHSRRIGDRPSRIVVSNRSQHRINDIRRIHSAMGTTLPVDYVLAPHPTDNDAIVSSLKPASVVINATGLGKDAPGSPLSDAVRFPPQTVVWDLNYRGDLIFLAQARAQQQALDLQIEDGWVYFIHGWTQVISEVFHIEIPPSGAKFDAISNIALKVTKGKSWR</sequence>
<proteinExistence type="predicted"/>
<dbReference type="Proteomes" id="UP000182661">
    <property type="component" value="Unassembled WGS sequence"/>
</dbReference>
<dbReference type="RefSeq" id="WP_071832918.1">
    <property type="nucleotide sequence ID" value="NZ_LSRP01000081.1"/>
</dbReference>
<evidence type="ECO:0000313" key="1">
    <source>
        <dbReference type="EMBL" id="OJF97672.1"/>
    </source>
</evidence>
<evidence type="ECO:0000313" key="2">
    <source>
        <dbReference type="Proteomes" id="UP000182661"/>
    </source>
</evidence>
<reference evidence="1 2" key="1">
    <citation type="submission" date="2016-02" db="EMBL/GenBank/DDBJ databases">
        <title>Genome sequencing of a beta-galactosidase producing bacteria Rhizobium sp. 59.</title>
        <authorList>
            <person name="Wang D."/>
            <person name="Kot W."/>
            <person name="Qin Y."/>
            <person name="Hansen L."/>
            <person name="Naqvi K."/>
            <person name="Rensing C."/>
        </authorList>
    </citation>
    <scope>NUCLEOTIDE SEQUENCE [LARGE SCALE GENOMIC DNA]</scope>
    <source>
        <strain evidence="1 2">59</strain>
    </source>
</reference>
<keyword evidence="2" id="KW-1185">Reference proteome</keyword>
<organism evidence="1 2">
    <name type="scientific">Pararhizobium antarcticum</name>
    <dbReference type="NCBI Taxonomy" id="1798805"/>
    <lineage>
        <taxon>Bacteria</taxon>
        <taxon>Pseudomonadati</taxon>
        <taxon>Pseudomonadota</taxon>
        <taxon>Alphaproteobacteria</taxon>
        <taxon>Hyphomicrobiales</taxon>
        <taxon>Rhizobiaceae</taxon>
        <taxon>Rhizobium/Agrobacterium group</taxon>
        <taxon>Pararhizobium</taxon>
    </lineage>
</organism>
<comment type="caution">
    <text evidence="1">The sequence shown here is derived from an EMBL/GenBank/DDBJ whole genome shotgun (WGS) entry which is preliminary data.</text>
</comment>
<dbReference type="InterPro" id="IPR036291">
    <property type="entry name" value="NAD(P)-bd_dom_sf"/>
</dbReference>